<evidence type="ECO:0000313" key="7">
    <source>
        <dbReference type="Proteomes" id="UP000441797"/>
    </source>
</evidence>
<dbReference type="GO" id="GO:0003723">
    <property type="term" value="F:RNA binding"/>
    <property type="evidence" value="ECO:0007669"/>
    <property type="project" value="InterPro"/>
</dbReference>
<dbReference type="PANTHER" id="PTHR23355:SF9">
    <property type="entry name" value="DIS3-LIKE EXONUCLEASE 2"/>
    <property type="match status" value="1"/>
</dbReference>
<comment type="caution">
    <text evidence="6">The sequence shown here is derived from an EMBL/GenBank/DDBJ whole genome shotgun (WGS) entry which is preliminary data.</text>
</comment>
<sequence length="794" mass="89064">MEFSIATLLANFHDDKLVAAKVLEKKLDCLEETSLTKLHITLEVLEKVGILIKERGKYRRIPEEGVIEAKLRCSSKGFCFAIQDEEGAEDIYIRESHLSTAWNGDRVLVRLTKEGSRRRSPEGEVRLILERANHSLLARLKQTEKGFRAVPLDDRLLFEIDLLPSDINLTEAIEHLIHVEILRYPLGQSPPLGRVVQVLGGSAEAAADIDLVCCKHDLPRGFSESLLAAAANLPSQITKTETKQRLDLRSLLTIAIVTQERADTACIENALTLEKTSEGRWRLGIHITDVAHYILPDSPLDKEALKRGSSVYLRDTVLPLFPEAVQERCSLVAGSDRLAMSVLLILDSNTGQIVEFELQPTVIAVDQQISEQQTQAIIKAQQAALNGQQEPTEQTSDELPTSIVELIHQLSAIFQAAQTQRHQRGSFELKLPQEDYPYYDEGTLGVVVADDAPVKSLLTELLLLGNQAIAQHLQTLAIPAIYRSQPAPDPEDVQEMIKLASNLGVELQPEQEDTISSADFQAFSEQFAQVPDSEQVLTYLLQATLKPSVYSVAPQPHFGLALPTYARGNSPLWRYADLLLQRVLHTLFDQGRDRRTTRAKERVNLRHSSAHGNVTWNVLPPDIEQELETDLARLVVQLNDREKEVQEAEEDLAGLQKAQLMKQRTGEVFQGLITGVQSYGFFVEITVPDANGKQLRVEGLVHVSSLKDDWYEYRARQQALFGRKSRTAYRLGDRVAVQVKHVDYYRQQIDLVTVNGDVEGDLLQDEGLLEDNDDDFNSDLEDINSDSDFYLDEE</sequence>
<dbReference type="RefSeq" id="WP_105220203.1">
    <property type="nucleotide sequence ID" value="NZ_CAWNSU010000057.1"/>
</dbReference>
<dbReference type="EMBL" id="NAPY01000002">
    <property type="protein sequence ID" value="MUL35109.1"/>
    <property type="molecule type" value="Genomic_DNA"/>
</dbReference>
<dbReference type="GO" id="GO:0005829">
    <property type="term" value="C:cytosol"/>
    <property type="evidence" value="ECO:0007669"/>
    <property type="project" value="TreeGrafter"/>
</dbReference>
<dbReference type="Pfam" id="PF08206">
    <property type="entry name" value="OB_RNB"/>
    <property type="match status" value="1"/>
</dbReference>
<dbReference type="GO" id="GO:0004527">
    <property type="term" value="F:exonuclease activity"/>
    <property type="evidence" value="ECO:0007669"/>
    <property type="project" value="UniProtKB-KW"/>
</dbReference>
<feature type="coiled-coil region" evidence="4">
    <location>
        <begin position="624"/>
        <end position="658"/>
    </location>
</feature>
<gene>
    <name evidence="6" type="ORF">BWI75_01715</name>
</gene>
<dbReference type="AlphaFoldDB" id="A0A6N8FQ30"/>
<dbReference type="InterPro" id="IPR003029">
    <property type="entry name" value="S1_domain"/>
</dbReference>
<evidence type="ECO:0000259" key="5">
    <source>
        <dbReference type="PROSITE" id="PS50126"/>
    </source>
</evidence>
<dbReference type="InterPro" id="IPR012340">
    <property type="entry name" value="NA-bd_OB-fold"/>
</dbReference>
<evidence type="ECO:0000256" key="2">
    <source>
        <dbReference type="ARBA" id="ARBA00022801"/>
    </source>
</evidence>
<dbReference type="Pfam" id="PF00575">
    <property type="entry name" value="S1"/>
    <property type="match status" value="1"/>
</dbReference>
<dbReference type="SUPFAM" id="SSF50249">
    <property type="entry name" value="Nucleic acid-binding proteins"/>
    <property type="match status" value="3"/>
</dbReference>
<evidence type="ECO:0000256" key="4">
    <source>
        <dbReference type="SAM" id="Coils"/>
    </source>
</evidence>
<dbReference type="InterPro" id="IPR013223">
    <property type="entry name" value="RNase_B_OB_dom"/>
</dbReference>
<keyword evidence="3" id="KW-0269">Exonuclease</keyword>
<keyword evidence="2" id="KW-0378">Hydrolase</keyword>
<keyword evidence="7" id="KW-1185">Reference proteome</keyword>
<dbReference type="SMART" id="SM00955">
    <property type="entry name" value="RNB"/>
    <property type="match status" value="1"/>
</dbReference>
<dbReference type="InterPro" id="IPR040476">
    <property type="entry name" value="CSD2"/>
</dbReference>
<dbReference type="PROSITE" id="PS50126">
    <property type="entry name" value="S1"/>
    <property type="match status" value="1"/>
</dbReference>
<reference evidence="6 7" key="1">
    <citation type="journal article" date="2019" name="Front. Microbiol.">
        <title>Genomic Features for Desiccation Tolerance and Sugar Biosynthesis in the Extremophile Gloeocapsopsis sp. UTEX B3054.</title>
        <authorList>
            <person name="Urrejola C."/>
            <person name="Alcorta J."/>
            <person name="Salas L."/>
            <person name="Vasquez M."/>
            <person name="Polz M.F."/>
            <person name="Vicuna R."/>
            <person name="Diez B."/>
        </authorList>
    </citation>
    <scope>NUCLEOTIDE SEQUENCE [LARGE SCALE GENOMIC DNA]</scope>
    <source>
        <strain evidence="6 7">1H9</strain>
    </source>
</reference>
<dbReference type="Pfam" id="PF00773">
    <property type="entry name" value="RNB"/>
    <property type="match status" value="1"/>
</dbReference>
<dbReference type="OrthoDB" id="9764149at2"/>
<dbReference type="Gene3D" id="2.40.50.140">
    <property type="entry name" value="Nucleic acid-binding proteins"/>
    <property type="match status" value="2"/>
</dbReference>
<dbReference type="GO" id="GO:0004540">
    <property type="term" value="F:RNA nuclease activity"/>
    <property type="evidence" value="ECO:0007669"/>
    <property type="project" value="InterPro"/>
</dbReference>
<proteinExistence type="predicted"/>
<keyword evidence="1" id="KW-0540">Nuclease</keyword>
<dbReference type="InterPro" id="IPR001900">
    <property type="entry name" value="RNase_II/R"/>
</dbReference>
<protein>
    <submittedName>
        <fullName evidence="6">Iron ABC transporter substrate-binding protein</fullName>
    </submittedName>
</protein>
<dbReference type="SMART" id="SM00357">
    <property type="entry name" value="CSP"/>
    <property type="match status" value="1"/>
</dbReference>
<dbReference type="GO" id="GO:0006402">
    <property type="term" value="P:mRNA catabolic process"/>
    <property type="evidence" value="ECO:0007669"/>
    <property type="project" value="TreeGrafter"/>
</dbReference>
<dbReference type="CDD" id="cd04471">
    <property type="entry name" value="S1_RNase_R"/>
    <property type="match status" value="1"/>
</dbReference>
<accession>A0A6N8FQ30</accession>
<dbReference type="Proteomes" id="UP000441797">
    <property type="component" value="Unassembled WGS sequence"/>
</dbReference>
<name>A0A6N8FQ30_9CHRO</name>
<keyword evidence="4" id="KW-0175">Coiled coil</keyword>
<organism evidence="6 7">
    <name type="scientific">Gloeocapsopsis dulcis AAB1 = 1H9</name>
    <dbReference type="NCBI Taxonomy" id="1433147"/>
    <lineage>
        <taxon>Bacteria</taxon>
        <taxon>Bacillati</taxon>
        <taxon>Cyanobacteriota</taxon>
        <taxon>Cyanophyceae</taxon>
        <taxon>Oscillatoriophycideae</taxon>
        <taxon>Chroococcales</taxon>
        <taxon>Chroococcaceae</taxon>
        <taxon>Gloeocapsopsis</taxon>
        <taxon>Gloeocapsopsis dulcis</taxon>
    </lineage>
</organism>
<dbReference type="InterPro" id="IPR011129">
    <property type="entry name" value="CSD"/>
</dbReference>
<feature type="domain" description="S1 motif" evidence="5">
    <location>
        <begin position="666"/>
        <end position="754"/>
    </location>
</feature>
<dbReference type="InterPro" id="IPR050180">
    <property type="entry name" value="RNR_Ribonuclease"/>
</dbReference>
<evidence type="ECO:0000256" key="3">
    <source>
        <dbReference type="ARBA" id="ARBA00022839"/>
    </source>
</evidence>
<evidence type="ECO:0000256" key="1">
    <source>
        <dbReference type="ARBA" id="ARBA00022722"/>
    </source>
</evidence>
<dbReference type="Pfam" id="PF17876">
    <property type="entry name" value="CSD2"/>
    <property type="match status" value="1"/>
</dbReference>
<dbReference type="SMART" id="SM00316">
    <property type="entry name" value="S1"/>
    <property type="match status" value="1"/>
</dbReference>
<dbReference type="PANTHER" id="PTHR23355">
    <property type="entry name" value="RIBONUCLEASE"/>
    <property type="match status" value="1"/>
</dbReference>
<evidence type="ECO:0000313" key="6">
    <source>
        <dbReference type="EMBL" id="MUL35109.1"/>
    </source>
</evidence>